<keyword evidence="1" id="KW-1133">Transmembrane helix</keyword>
<evidence type="ECO:0000313" key="2">
    <source>
        <dbReference type="EMBL" id="HFM98341.1"/>
    </source>
</evidence>
<dbReference type="SUPFAM" id="SSF140990">
    <property type="entry name" value="FtsH protease domain-like"/>
    <property type="match status" value="1"/>
</dbReference>
<keyword evidence="1" id="KW-0472">Membrane</keyword>
<feature type="transmembrane region" description="Helical" evidence="1">
    <location>
        <begin position="7"/>
        <end position="25"/>
    </location>
</feature>
<evidence type="ECO:0000256" key="1">
    <source>
        <dbReference type="SAM" id="Phobius"/>
    </source>
</evidence>
<dbReference type="GO" id="GO:0006508">
    <property type="term" value="P:proteolysis"/>
    <property type="evidence" value="ECO:0007669"/>
    <property type="project" value="UniProtKB-KW"/>
</dbReference>
<dbReference type="InterPro" id="IPR037219">
    <property type="entry name" value="Peptidase_M41-like"/>
</dbReference>
<reference evidence="2" key="1">
    <citation type="journal article" date="2020" name="mSystems">
        <title>Genome- and Community-Level Interaction Insights into Carbon Utilization and Element Cycling Functions of Hydrothermarchaeota in Hydrothermal Sediment.</title>
        <authorList>
            <person name="Zhou Z."/>
            <person name="Liu Y."/>
            <person name="Xu W."/>
            <person name="Pan J."/>
            <person name="Luo Z.H."/>
            <person name="Li M."/>
        </authorList>
    </citation>
    <scope>NUCLEOTIDE SEQUENCE [LARGE SCALE GENOMIC DNA]</scope>
    <source>
        <strain evidence="2">SpSt-418</strain>
    </source>
</reference>
<dbReference type="PANTHER" id="PTHR33471:SF7">
    <property type="entry name" value="ATP-DEPENDENT ZINC METALLOPROTEASE-RELATED"/>
    <property type="match status" value="1"/>
</dbReference>
<keyword evidence="2" id="KW-0645">Protease</keyword>
<dbReference type="GO" id="GO:0005524">
    <property type="term" value="F:ATP binding"/>
    <property type="evidence" value="ECO:0007669"/>
    <property type="project" value="InterPro"/>
</dbReference>
<keyword evidence="1" id="KW-0812">Transmembrane</keyword>
<gene>
    <name evidence="2" type="ORF">ENR64_11405</name>
</gene>
<accession>A0A7C3PPV6</accession>
<proteinExistence type="predicted"/>
<sequence length="230" mass="24800">MSQLSLNLVAISIFLVTMTSLLGPLVNLSPAIPAIATFGFLSIATLDSFQWKGQGASLVLDFLAGFSSQHRDRVIHHEAGHFLAAEQLNIPVTGYALTAWEALKQGHAGQGGVRFDTTELEAELQSGKLSGQMLDRFCTVWMAGIAAEKLTYGNVEGGADDRNKLRGVLIQLGISPQECEQKERLAILRAKTLLEVNQSAYDVLVNALQQRLPVSDCVVQVEQAIAAANL</sequence>
<dbReference type="EMBL" id="DSRU01000165">
    <property type="protein sequence ID" value="HFM98341.1"/>
    <property type="molecule type" value="Genomic_DNA"/>
</dbReference>
<dbReference type="Gene3D" id="1.20.58.760">
    <property type="entry name" value="Peptidase M41"/>
    <property type="match status" value="1"/>
</dbReference>
<organism evidence="2">
    <name type="scientific">Oscillatoriales cyanobacterium SpSt-418</name>
    <dbReference type="NCBI Taxonomy" id="2282169"/>
    <lineage>
        <taxon>Bacteria</taxon>
        <taxon>Bacillati</taxon>
        <taxon>Cyanobacteriota</taxon>
        <taxon>Cyanophyceae</taxon>
        <taxon>Oscillatoriophycideae</taxon>
        <taxon>Oscillatoriales</taxon>
    </lineage>
</organism>
<dbReference type="GO" id="GO:0004176">
    <property type="term" value="F:ATP-dependent peptidase activity"/>
    <property type="evidence" value="ECO:0007669"/>
    <property type="project" value="InterPro"/>
</dbReference>
<dbReference type="PANTHER" id="PTHR33471">
    <property type="entry name" value="ATP-DEPENDENT ZINC METALLOPROTEASE-RELATED"/>
    <property type="match status" value="1"/>
</dbReference>
<protein>
    <submittedName>
        <fullName evidence="2">ATP-dependent Zn protease</fullName>
    </submittedName>
</protein>
<keyword evidence="2" id="KW-0378">Hydrolase</keyword>
<name>A0A7C3PPV6_9CYAN</name>
<comment type="caution">
    <text evidence="2">The sequence shown here is derived from an EMBL/GenBank/DDBJ whole genome shotgun (WGS) entry which is preliminary data.</text>
</comment>
<dbReference type="AlphaFoldDB" id="A0A7C3PPV6"/>
<dbReference type="GO" id="GO:0004222">
    <property type="term" value="F:metalloendopeptidase activity"/>
    <property type="evidence" value="ECO:0007669"/>
    <property type="project" value="InterPro"/>
</dbReference>